<feature type="coiled-coil region" evidence="8">
    <location>
        <begin position="142"/>
        <end position="169"/>
    </location>
</feature>
<dbReference type="RefSeq" id="WP_128466494.1">
    <property type="nucleotide sequence ID" value="NZ_CP035108.1"/>
</dbReference>
<dbReference type="Gene3D" id="3.40.50.300">
    <property type="entry name" value="P-loop containing nucleotide triphosphate hydrolases"/>
    <property type="match status" value="1"/>
</dbReference>
<proteinExistence type="inferred from homology"/>
<comment type="subunit">
    <text evidence="7">Homodimer. Binds to stalled ribosomes, contacting rRNA.</text>
</comment>
<evidence type="ECO:0000256" key="2">
    <source>
        <dbReference type="ARBA" id="ARBA00022741"/>
    </source>
</evidence>
<dbReference type="InterPro" id="IPR036063">
    <property type="entry name" value="Smr_dom_sf"/>
</dbReference>
<dbReference type="KEGG" id="gtl:EP073_07265"/>
<evidence type="ECO:0000256" key="6">
    <source>
        <dbReference type="ARBA" id="ARBA00023125"/>
    </source>
</evidence>
<dbReference type="EMBL" id="CP035108">
    <property type="protein sequence ID" value="QAR33208.1"/>
    <property type="molecule type" value="Genomic_DNA"/>
</dbReference>
<dbReference type="SMART" id="SM00463">
    <property type="entry name" value="SMR"/>
    <property type="match status" value="1"/>
</dbReference>
<dbReference type="PROSITE" id="PS50828">
    <property type="entry name" value="SMR"/>
    <property type="match status" value="1"/>
</dbReference>
<keyword evidence="1 7" id="KW-0699">rRNA-binding</keyword>
<keyword evidence="7" id="KW-0540">Nuclease</keyword>
<keyword evidence="11" id="KW-1185">Reference proteome</keyword>
<evidence type="ECO:0000259" key="9">
    <source>
        <dbReference type="PROSITE" id="PS50828"/>
    </source>
</evidence>
<dbReference type="GO" id="GO:0006298">
    <property type="term" value="P:mismatch repair"/>
    <property type="evidence" value="ECO:0007669"/>
    <property type="project" value="InterPro"/>
</dbReference>
<dbReference type="GO" id="GO:0004519">
    <property type="term" value="F:endonuclease activity"/>
    <property type="evidence" value="ECO:0007669"/>
    <property type="project" value="UniProtKB-UniRule"/>
</dbReference>
<evidence type="ECO:0000256" key="5">
    <source>
        <dbReference type="ARBA" id="ARBA00022884"/>
    </source>
</evidence>
<dbReference type="AlphaFoldDB" id="A0A410JYT9"/>
<name>A0A410JYT9_9BACT</name>
<dbReference type="InterPro" id="IPR045076">
    <property type="entry name" value="MutS"/>
</dbReference>
<dbReference type="PANTHER" id="PTHR48466:SF2">
    <property type="entry name" value="OS10G0509000 PROTEIN"/>
    <property type="match status" value="1"/>
</dbReference>
<keyword evidence="8" id="KW-0175">Coiled coil</keyword>
<dbReference type="PANTHER" id="PTHR48466">
    <property type="entry name" value="OS10G0509000 PROTEIN-RELATED"/>
    <property type="match status" value="1"/>
</dbReference>
<dbReference type="GO" id="GO:0030983">
    <property type="term" value="F:mismatched DNA binding"/>
    <property type="evidence" value="ECO:0007669"/>
    <property type="project" value="InterPro"/>
</dbReference>
<dbReference type="PIRSF" id="PIRSF005814">
    <property type="entry name" value="MutS_YshD"/>
    <property type="match status" value="1"/>
</dbReference>
<dbReference type="GO" id="GO:0016887">
    <property type="term" value="F:ATP hydrolysis activity"/>
    <property type="evidence" value="ECO:0007669"/>
    <property type="project" value="InterPro"/>
</dbReference>
<feature type="domain" description="Smr" evidence="9">
    <location>
        <begin position="693"/>
        <end position="761"/>
    </location>
</feature>
<dbReference type="SMART" id="SM00534">
    <property type="entry name" value="MUTSac"/>
    <property type="match status" value="1"/>
</dbReference>
<dbReference type="SMART" id="SM00533">
    <property type="entry name" value="MUTSd"/>
    <property type="match status" value="1"/>
</dbReference>
<comment type="function">
    <text evidence="7">Endonuclease that is involved in the suppression of homologous recombination and thus may have a key role in the control of bacterial genetic diversity.</text>
</comment>
<organism evidence="10 11">
    <name type="scientific">Geovibrio thiophilus</name>
    <dbReference type="NCBI Taxonomy" id="139438"/>
    <lineage>
        <taxon>Bacteria</taxon>
        <taxon>Pseudomonadati</taxon>
        <taxon>Deferribacterota</taxon>
        <taxon>Deferribacteres</taxon>
        <taxon>Deferribacterales</taxon>
        <taxon>Geovibrionaceae</taxon>
        <taxon>Geovibrio</taxon>
    </lineage>
</organism>
<dbReference type="Pfam" id="PF00488">
    <property type="entry name" value="MutS_V"/>
    <property type="match status" value="1"/>
</dbReference>
<dbReference type="GO" id="GO:0043023">
    <property type="term" value="F:ribosomal large subunit binding"/>
    <property type="evidence" value="ECO:0007669"/>
    <property type="project" value="UniProtKB-UniRule"/>
</dbReference>
<evidence type="ECO:0000313" key="11">
    <source>
        <dbReference type="Proteomes" id="UP000287502"/>
    </source>
</evidence>
<dbReference type="InterPro" id="IPR005747">
    <property type="entry name" value="MutS2"/>
</dbReference>
<dbReference type="SUPFAM" id="SSF48334">
    <property type="entry name" value="DNA repair protein MutS, domain III"/>
    <property type="match status" value="1"/>
</dbReference>
<dbReference type="Proteomes" id="UP000287502">
    <property type="component" value="Chromosome"/>
</dbReference>
<dbReference type="EC" id="3.1.-.-" evidence="7"/>
<keyword evidence="4 7" id="KW-0067">ATP-binding</keyword>
<dbReference type="SUPFAM" id="SSF52540">
    <property type="entry name" value="P-loop containing nucleoside triphosphate hydrolases"/>
    <property type="match status" value="1"/>
</dbReference>
<dbReference type="InterPro" id="IPR007696">
    <property type="entry name" value="DNA_mismatch_repair_MutS_core"/>
</dbReference>
<dbReference type="InterPro" id="IPR027417">
    <property type="entry name" value="P-loop_NTPase"/>
</dbReference>
<evidence type="ECO:0000256" key="7">
    <source>
        <dbReference type="HAMAP-Rule" id="MF_00092"/>
    </source>
</evidence>
<dbReference type="GO" id="GO:0019843">
    <property type="term" value="F:rRNA binding"/>
    <property type="evidence" value="ECO:0007669"/>
    <property type="project" value="UniProtKB-UniRule"/>
</dbReference>
<feature type="binding site" evidence="7">
    <location>
        <begin position="331"/>
        <end position="338"/>
    </location>
    <ligand>
        <name>ATP</name>
        <dbReference type="ChEBI" id="CHEBI:30616"/>
    </ligand>
</feature>
<dbReference type="InterPro" id="IPR036187">
    <property type="entry name" value="DNA_mismatch_repair_MutS_sf"/>
</dbReference>
<dbReference type="Gene3D" id="3.30.1370.110">
    <property type="match status" value="1"/>
</dbReference>
<reference evidence="10 11" key="1">
    <citation type="submission" date="2019-01" db="EMBL/GenBank/DDBJ databases">
        <title>Geovibrio thiophilus DSM 11263, complete genome.</title>
        <authorList>
            <person name="Spring S."/>
            <person name="Bunk B."/>
            <person name="Sproer C."/>
        </authorList>
    </citation>
    <scope>NUCLEOTIDE SEQUENCE [LARGE SCALE GENOMIC DNA]</scope>
    <source>
        <strain evidence="10 11">DSM 11263</strain>
    </source>
</reference>
<dbReference type="EC" id="3.6.4.-" evidence="7"/>
<dbReference type="InterPro" id="IPR000432">
    <property type="entry name" value="DNA_mismatch_repair_MutS_C"/>
</dbReference>
<dbReference type="OrthoDB" id="9808166at2"/>
<evidence type="ECO:0000256" key="8">
    <source>
        <dbReference type="SAM" id="Coils"/>
    </source>
</evidence>
<sequence>MTDSHIESLEFPLFRQYLRGSFISSLSAAVLEKLEPFGDYGTVKMRQDVMEEALSLVKSINISIQRDEDYLAVYPRINDPLAFFEPQELMEIRKFLLSAAALKTALIDAGAVHMKAYLKGMSALTDITAAIGEVLNDKGDIRDDASARLREIRNELQSVRKKIHNALNSVLYSLNAEKFIQELVITERSGRFTLPCKSNFRQYIDGIVHDRSASGQTLFVEPESTVSMNNTHHELKAEERKEIFRILSSIIRSIYEKRREIRSTTENYGEVAFLLETARFYKPKPHCMPVFGDVLEFDRVHHPIILLEKKGESVPLNIRMEKGERIGVISGPNTGGKTAALKSMGLNHIIASCGLPLMGKSAKLYSVKKVLADIGDHQSLVMDLSTFSSHMVNIRDIINAADEKSLVLMDELGTGTEPREGAAIAVAVCESLAEKGAVTFITTHFAEIKNFALSRTDSAIFAVEFDYKTFEPKYSLQKGIAGKSDPLVISKRLGFPEAVVRRAEELIEEAKNSLEIGIEEVNRLKSELIKEKETYRGRRLELLERQAVFEEKEKALKQRLDKKETELLEEAMRLFERAKRLAGEKQGKIDKTEALEGMEKSAEKLTVLKKKLKPVRDIQVGDIIFLEKYEKSGKITAIEGSTVSLDLGGLKIKMKRADIIGKKLQEEERVRDVKLSTDAAPAVRREILLVGRRVEEAIDELDKFMDESLLSGFDKIYIVHGRGTGQLRRGLHEYMRNDRRVKKYAIASNEEGGQAVTVAEF</sequence>
<evidence type="ECO:0000313" key="10">
    <source>
        <dbReference type="EMBL" id="QAR33208.1"/>
    </source>
</evidence>
<keyword evidence="5 7" id="KW-0694">RNA-binding</keyword>
<comment type="similarity">
    <text evidence="7">Belongs to the DNA mismatch repair MutS family. MutS2 subfamily.</text>
</comment>
<dbReference type="GO" id="GO:0045910">
    <property type="term" value="P:negative regulation of DNA recombination"/>
    <property type="evidence" value="ECO:0007669"/>
    <property type="project" value="InterPro"/>
</dbReference>
<keyword evidence="7" id="KW-0255">Endonuclease</keyword>
<dbReference type="GO" id="GO:0072344">
    <property type="term" value="P:rescue of stalled ribosome"/>
    <property type="evidence" value="ECO:0007669"/>
    <property type="project" value="UniProtKB-UniRule"/>
</dbReference>
<evidence type="ECO:0000256" key="1">
    <source>
        <dbReference type="ARBA" id="ARBA00022730"/>
    </source>
</evidence>
<dbReference type="GO" id="GO:0005524">
    <property type="term" value="F:ATP binding"/>
    <property type="evidence" value="ECO:0007669"/>
    <property type="project" value="UniProtKB-UniRule"/>
</dbReference>
<comment type="function">
    <text evidence="7">Acts as a ribosome collision sensor, splitting the ribosome into its 2 subunits. Detects stalled/collided 70S ribosomes which it binds and splits by an ATP-hydrolysis driven conformational change. Acts upstream of the ribosome quality control system (RQC), a ribosome-associated complex that mediates the extraction of incompletely synthesized nascent chains from stalled ribosomes and their subsequent degradation. Probably generates substrates for RQC.</text>
</comment>
<accession>A0A410JYT9</accession>
<evidence type="ECO:0000256" key="3">
    <source>
        <dbReference type="ARBA" id="ARBA00022801"/>
    </source>
</evidence>
<dbReference type="InterPro" id="IPR002625">
    <property type="entry name" value="Smr_dom"/>
</dbReference>
<protein>
    <recommendedName>
        <fullName evidence="7">Endonuclease MutS2</fullName>
        <ecNumber evidence="7">3.1.-.-</ecNumber>
    </recommendedName>
    <alternativeName>
        <fullName evidence="7">Ribosome-associated protein quality control-upstream factor</fullName>
        <shortName evidence="7">RQC-upstream factor</shortName>
        <shortName evidence="7">RqcU</shortName>
        <ecNumber evidence="7">3.6.4.-</ecNumber>
    </alternativeName>
</protein>
<feature type="coiled-coil region" evidence="8">
    <location>
        <begin position="500"/>
        <end position="566"/>
    </location>
</feature>
<keyword evidence="6 7" id="KW-0238">DNA-binding</keyword>
<dbReference type="Pfam" id="PF01713">
    <property type="entry name" value="Smr"/>
    <property type="match status" value="1"/>
</dbReference>
<keyword evidence="2 7" id="KW-0547">Nucleotide-binding</keyword>
<gene>
    <name evidence="7" type="primary">mutS2</name>
    <name evidence="7" type="synonym">rqcU</name>
    <name evidence="10" type="ORF">EP073_07265</name>
</gene>
<dbReference type="HAMAP" id="MF_00092">
    <property type="entry name" value="MutS2"/>
    <property type="match status" value="1"/>
</dbReference>
<dbReference type="NCBIfam" id="TIGR01069">
    <property type="entry name" value="mutS2"/>
    <property type="match status" value="1"/>
</dbReference>
<evidence type="ECO:0000256" key="4">
    <source>
        <dbReference type="ARBA" id="ARBA00022840"/>
    </source>
</evidence>
<dbReference type="GO" id="GO:0140664">
    <property type="term" value="F:ATP-dependent DNA damage sensor activity"/>
    <property type="evidence" value="ECO:0007669"/>
    <property type="project" value="InterPro"/>
</dbReference>
<keyword evidence="3 7" id="KW-0378">Hydrolase</keyword>